<evidence type="ECO:0000256" key="4">
    <source>
        <dbReference type="ARBA" id="ARBA00022741"/>
    </source>
</evidence>
<evidence type="ECO:0000256" key="6">
    <source>
        <dbReference type="ARBA" id="ARBA00022840"/>
    </source>
</evidence>
<feature type="binding site" evidence="8">
    <location>
        <position position="403"/>
    </location>
    <ligand>
        <name>Zn(2+)</name>
        <dbReference type="ChEBI" id="CHEBI:29105"/>
        <label>2</label>
    </ligand>
</feature>
<reference evidence="10 11" key="1">
    <citation type="submission" date="2021-07" db="EMBL/GenBank/DDBJ databases">
        <title>complete genome sequencing of Tessaracoccus sp.J1M15.</title>
        <authorList>
            <person name="Bae J.-W."/>
            <person name="Kim D.-y."/>
        </authorList>
    </citation>
    <scope>NUCLEOTIDE SEQUENCE [LARGE SCALE GENOMIC DNA]</scope>
    <source>
        <strain evidence="10 11">J1M15</strain>
    </source>
</reference>
<feature type="binding site" evidence="8">
    <location>
        <position position="429"/>
    </location>
    <ligand>
        <name>Zn(2+)</name>
        <dbReference type="ChEBI" id="CHEBI:29105"/>
        <label>1</label>
    </ligand>
</feature>
<dbReference type="EMBL" id="CP079216">
    <property type="protein sequence ID" value="QXT64175.1"/>
    <property type="molecule type" value="Genomic_DNA"/>
</dbReference>
<feature type="binding site" evidence="8">
    <location>
        <position position="417"/>
    </location>
    <ligand>
        <name>Zn(2+)</name>
        <dbReference type="ChEBI" id="CHEBI:29105"/>
        <label>2</label>
    </ligand>
</feature>
<organism evidence="10 11">
    <name type="scientific">Tessaracoccus palaemonis</name>
    <dbReference type="NCBI Taxonomy" id="2829499"/>
    <lineage>
        <taxon>Bacteria</taxon>
        <taxon>Bacillati</taxon>
        <taxon>Actinomycetota</taxon>
        <taxon>Actinomycetes</taxon>
        <taxon>Propionibacteriales</taxon>
        <taxon>Propionibacteriaceae</taxon>
        <taxon>Tessaracoccus</taxon>
    </lineage>
</organism>
<dbReference type="PANTHER" id="PTHR30580">
    <property type="entry name" value="PRIMOSOMAL PROTEIN N"/>
    <property type="match status" value="1"/>
</dbReference>
<evidence type="ECO:0000256" key="3">
    <source>
        <dbReference type="ARBA" id="ARBA00022723"/>
    </source>
</evidence>
<feature type="binding site" evidence="8">
    <location>
        <position position="420"/>
    </location>
    <ligand>
        <name>Zn(2+)</name>
        <dbReference type="ChEBI" id="CHEBI:29105"/>
        <label>2</label>
    </ligand>
</feature>
<protein>
    <recommendedName>
        <fullName evidence="8">Probable replication restart protein PriA</fullName>
    </recommendedName>
    <alternativeName>
        <fullName evidence="8">Putative ATP-dependent DNA helicase PriA</fullName>
    </alternativeName>
</protein>
<dbReference type="InterPro" id="IPR005259">
    <property type="entry name" value="PriA"/>
</dbReference>
<dbReference type="PANTHER" id="PTHR30580:SF0">
    <property type="entry name" value="PRIMOSOMAL PROTEIN N"/>
    <property type="match status" value="1"/>
</dbReference>
<dbReference type="Pfam" id="PF17764">
    <property type="entry name" value="PriA_3primeBD"/>
    <property type="match status" value="1"/>
</dbReference>
<feature type="binding site" evidence="8">
    <location>
        <position position="391"/>
    </location>
    <ligand>
        <name>Zn(2+)</name>
        <dbReference type="ChEBI" id="CHEBI:29105"/>
        <label>1</label>
    </ligand>
</feature>
<comment type="subunit">
    <text evidence="8">Component of the replication restart primosome.</text>
</comment>
<gene>
    <name evidence="8" type="primary">priA</name>
    <name evidence="10" type="ORF">KDB89_06935</name>
</gene>
<keyword evidence="1 8" id="KW-0639">Primosome</keyword>
<evidence type="ECO:0000256" key="5">
    <source>
        <dbReference type="ARBA" id="ARBA00022833"/>
    </source>
</evidence>
<keyword evidence="7 8" id="KW-0238">DNA-binding</keyword>
<evidence type="ECO:0000256" key="2">
    <source>
        <dbReference type="ARBA" id="ARBA00022705"/>
    </source>
</evidence>
<feature type="binding site" evidence="8">
    <location>
        <position position="394"/>
    </location>
    <ligand>
        <name>Zn(2+)</name>
        <dbReference type="ChEBI" id="CHEBI:29105"/>
        <label>1</label>
    </ligand>
</feature>
<comment type="function">
    <text evidence="8">Initiates the restart of stalled replication forks, which reloads the replicative helicase on sites other than the origin of replication. Recognizes and binds to abandoned replication forks and remodels them to uncover a helicase loading site. Promotes assembly of the primosome at these replication forks.</text>
</comment>
<dbReference type="InterPro" id="IPR041222">
    <property type="entry name" value="PriA_3primeBD"/>
</dbReference>
<evidence type="ECO:0000259" key="9">
    <source>
        <dbReference type="Pfam" id="PF17764"/>
    </source>
</evidence>
<feature type="binding site" evidence="8">
    <location>
        <position position="432"/>
    </location>
    <ligand>
        <name>Zn(2+)</name>
        <dbReference type="ChEBI" id="CHEBI:29105"/>
        <label>1</label>
    </ligand>
</feature>
<dbReference type="Proteomes" id="UP000824504">
    <property type="component" value="Chromosome"/>
</dbReference>
<comment type="cofactor">
    <cofactor evidence="8">
        <name>Zn(2+)</name>
        <dbReference type="ChEBI" id="CHEBI:29105"/>
    </cofactor>
    <text evidence="8">Binds 2 zinc ions per subunit.</text>
</comment>
<keyword evidence="5 8" id="KW-0862">Zinc</keyword>
<sequence>MTGGQPALMGAHRGAPRRIARVAVDVPLSHLDRLFDYEIGDKLADDAVVGARVQVRFSGQQQRGWIVELTEESDVETLAPLGKVISSEPVMTPAVYGLIRAVADHYAGTFADVSRLAVPPRHASTEKAAQRVWPQPLEAPAPTVLPSYPAGGSFLDAVREGRSPRALWQVAAVHGGPGDLVGGIVEAVAATLHSGRSALIVVPTVRDLTSATGRLVEVFGHGCVGTLSADAGQSARYRNYLAALRGEARIMIGTRAAMFAPLTDLGLIVVVDDGNDAHAEPRTPHPHPRSVAVLRAARDSAALLLAGHGRSTDAQALLRRGWLGDLTLPPGPAREVSAPVRAVDARDRQRDPAAARLRIPSVAFRFLRDHLSAGPVLVQVPRVGHSATLRCARCRNLARCPKCSGPMRARRRDQPECALCGFRPARWNCPHCHTSQLETPLPGAARTAEELARAFPGVLAVNSSADRIRDEITDEPAIVVATPGAEPRSPSGYAGVLILDADVTLARADLRAGEEAVRRWSAAAALARAPRDGGSVLIVGESTHPAVQALMRADLQGYISRELDDRADAGLVPAVKLARIVGDKEALDDFLDNDDWAGVQVLGPTEVDDDQWAALLRAPLDGARDLVRRVKHAAAIRSARKERGLLSVTVDPETLG</sequence>
<evidence type="ECO:0000313" key="11">
    <source>
        <dbReference type="Proteomes" id="UP000824504"/>
    </source>
</evidence>
<name>A0ABX8SLK6_9ACTN</name>
<keyword evidence="3 8" id="KW-0479">Metal-binding</keyword>
<keyword evidence="4 8" id="KW-0547">Nucleotide-binding</keyword>
<evidence type="ECO:0000256" key="1">
    <source>
        <dbReference type="ARBA" id="ARBA00022515"/>
    </source>
</evidence>
<evidence type="ECO:0000256" key="8">
    <source>
        <dbReference type="HAMAP-Rule" id="MF_00983"/>
    </source>
</evidence>
<feature type="domain" description="Primosomal protein N' 3' DNA-binding" evidence="9">
    <location>
        <begin position="21"/>
        <end position="119"/>
    </location>
</feature>
<proteinExistence type="inferred from homology"/>
<accession>A0ABX8SLK6</accession>
<evidence type="ECO:0000313" key="10">
    <source>
        <dbReference type="EMBL" id="QXT64175.1"/>
    </source>
</evidence>
<feature type="binding site" evidence="8">
    <location>
        <position position="400"/>
    </location>
    <ligand>
        <name>Zn(2+)</name>
        <dbReference type="ChEBI" id="CHEBI:29105"/>
        <label>2</label>
    </ligand>
</feature>
<comment type="similarity">
    <text evidence="8">Belongs to the helicase family. PriA subfamily.</text>
</comment>
<evidence type="ECO:0000256" key="7">
    <source>
        <dbReference type="ARBA" id="ARBA00023125"/>
    </source>
</evidence>
<keyword evidence="6 8" id="KW-0067">ATP-binding</keyword>
<keyword evidence="11" id="KW-1185">Reference proteome</keyword>
<dbReference type="RefSeq" id="WP_219084098.1">
    <property type="nucleotide sequence ID" value="NZ_CP079216.1"/>
</dbReference>
<keyword evidence="2 8" id="KW-0235">DNA replication</keyword>
<dbReference type="HAMAP" id="MF_00983">
    <property type="entry name" value="PriA"/>
    <property type="match status" value="1"/>
</dbReference>
<comment type="caution">
    <text evidence="8">As this protein does not have any detectable helicase domains, it probably does not have helicase activity.</text>
</comment>